<name>A0ABT7GR21_9ACTN</name>
<gene>
    <name evidence="3" type="ORF">QEZ40_000399</name>
</gene>
<organism evidence="3 4">
    <name type="scientific">Streptomyces katrae</name>
    <dbReference type="NCBI Taxonomy" id="68223"/>
    <lineage>
        <taxon>Bacteria</taxon>
        <taxon>Bacillati</taxon>
        <taxon>Actinomycetota</taxon>
        <taxon>Actinomycetes</taxon>
        <taxon>Kitasatosporales</taxon>
        <taxon>Streptomycetaceae</taxon>
        <taxon>Streptomyces</taxon>
    </lineage>
</organism>
<dbReference type="Proteomes" id="UP001223390">
    <property type="component" value="Unassembled WGS sequence"/>
</dbReference>
<feature type="domain" description="HTH merR-type" evidence="2">
    <location>
        <begin position="6"/>
        <end position="75"/>
    </location>
</feature>
<reference evidence="3 4" key="1">
    <citation type="submission" date="2023-05" db="EMBL/GenBank/DDBJ databases">
        <title>Sequencing and Assembly of Streptomyces sp. NP73.</title>
        <authorList>
            <person name="Konwar A.N."/>
            <person name="Saikia K."/>
            <person name="Thakur D."/>
        </authorList>
    </citation>
    <scope>NUCLEOTIDE SEQUENCE [LARGE SCALE GENOMIC DNA]</scope>
    <source>
        <strain evidence="3 4">NP73</strain>
    </source>
</reference>
<dbReference type="InterPro" id="IPR047057">
    <property type="entry name" value="MerR_fam"/>
</dbReference>
<evidence type="ECO:0000313" key="3">
    <source>
        <dbReference type="EMBL" id="MDK9496061.1"/>
    </source>
</evidence>
<protein>
    <submittedName>
        <fullName evidence="3">MerR family transcriptional regulator</fullName>
    </submittedName>
</protein>
<dbReference type="PROSITE" id="PS50937">
    <property type="entry name" value="HTH_MERR_2"/>
    <property type="match status" value="1"/>
</dbReference>
<dbReference type="SUPFAM" id="SSF46955">
    <property type="entry name" value="Putative DNA-binding domain"/>
    <property type="match status" value="1"/>
</dbReference>
<dbReference type="Gene3D" id="1.10.1660.10">
    <property type="match status" value="1"/>
</dbReference>
<proteinExistence type="predicted"/>
<dbReference type="PRINTS" id="PR00040">
    <property type="entry name" value="HTHMERR"/>
</dbReference>
<dbReference type="PANTHER" id="PTHR30204:SF93">
    <property type="entry name" value="HTH MERR-TYPE DOMAIN-CONTAINING PROTEIN"/>
    <property type="match status" value="1"/>
</dbReference>
<accession>A0ABT7GR21</accession>
<evidence type="ECO:0000256" key="1">
    <source>
        <dbReference type="ARBA" id="ARBA00023125"/>
    </source>
</evidence>
<dbReference type="SMART" id="SM00422">
    <property type="entry name" value="HTH_MERR"/>
    <property type="match status" value="1"/>
</dbReference>
<evidence type="ECO:0000313" key="4">
    <source>
        <dbReference type="Proteomes" id="UP001223390"/>
    </source>
</evidence>
<dbReference type="Pfam" id="PF13411">
    <property type="entry name" value="MerR_1"/>
    <property type="match status" value="1"/>
</dbReference>
<dbReference type="InterPro" id="IPR000551">
    <property type="entry name" value="MerR-type_HTH_dom"/>
</dbReference>
<evidence type="ECO:0000259" key="2">
    <source>
        <dbReference type="PROSITE" id="PS50937"/>
    </source>
</evidence>
<sequence>MHSDTLHSIGELARRTGLTVKTIRFYSDKGIVPPAGRSPAGYRLYGTDAFARLALVRTLRELGLDLATVRRVLDREASLPEVADAHADALDVQIRSLRVRQAVLRAVAQRGATPMEMDLMHRLATLSRAEQQHLLAEFIEAVFADGEPNPEFASLMRTAMPEVPDNPAPEQVGAWVELAELCRSAEFRSAVRRVAEDQARAPSPEAVADLHDDLNRTMRERVEEATATGLLPASLSAVPPADLLGSLYGHAFRDAGDGDLRRWLLARLHLTADPYVERYWQLLATVNGWPASPTLAPVHSWFTTALREASVTRPAPGGARVRCGS</sequence>
<dbReference type="InterPro" id="IPR009061">
    <property type="entry name" value="DNA-bd_dom_put_sf"/>
</dbReference>
<dbReference type="EMBL" id="JASITI010000010">
    <property type="protein sequence ID" value="MDK9496061.1"/>
    <property type="molecule type" value="Genomic_DNA"/>
</dbReference>
<dbReference type="PANTHER" id="PTHR30204">
    <property type="entry name" value="REDOX-CYCLING DRUG-SENSING TRANSCRIPTIONAL ACTIVATOR SOXR"/>
    <property type="match status" value="1"/>
</dbReference>
<dbReference type="CDD" id="cd00592">
    <property type="entry name" value="HTH_MerR-like"/>
    <property type="match status" value="1"/>
</dbReference>
<keyword evidence="1" id="KW-0238">DNA-binding</keyword>
<keyword evidence="4" id="KW-1185">Reference proteome</keyword>
<comment type="caution">
    <text evidence="3">The sequence shown here is derived from an EMBL/GenBank/DDBJ whole genome shotgun (WGS) entry which is preliminary data.</text>
</comment>
<dbReference type="RefSeq" id="WP_285341592.1">
    <property type="nucleotide sequence ID" value="NZ_JASITI010000010.1"/>
</dbReference>